<reference evidence="2 4" key="1">
    <citation type="submission" date="2015-01" db="EMBL/GenBank/DDBJ databases">
        <title>Evolution of Trichinella species and genotypes.</title>
        <authorList>
            <person name="Korhonen P.K."/>
            <person name="Edoardo P."/>
            <person name="Giuseppe L.R."/>
            <person name="Gasser R.B."/>
        </authorList>
    </citation>
    <scope>NUCLEOTIDE SEQUENCE [LARGE SCALE GENOMIC DNA]</scope>
    <source>
        <strain evidence="2">ISS1980</strain>
    </source>
</reference>
<name>A0A0V1M1B8_9BILA</name>
<proteinExistence type="predicted"/>
<dbReference type="EMBL" id="JYDO01000334">
    <property type="protein sequence ID" value="KRZ65553.1"/>
    <property type="molecule type" value="Genomic_DNA"/>
</dbReference>
<gene>
    <name evidence="2" type="ORF">T10_10480</name>
    <name evidence="3" type="ORF">T10_5865</name>
</gene>
<keyword evidence="1" id="KW-0732">Signal</keyword>
<comment type="caution">
    <text evidence="2">The sequence shown here is derived from an EMBL/GenBank/DDBJ whole genome shotgun (WGS) entry which is preliminary data.</text>
</comment>
<evidence type="ECO:0000313" key="2">
    <source>
        <dbReference type="EMBL" id="KRZ65553.1"/>
    </source>
</evidence>
<dbReference type="Proteomes" id="UP000054843">
    <property type="component" value="Unassembled WGS sequence"/>
</dbReference>
<organism evidence="2 4">
    <name type="scientific">Trichinella papuae</name>
    <dbReference type="NCBI Taxonomy" id="268474"/>
    <lineage>
        <taxon>Eukaryota</taxon>
        <taxon>Metazoa</taxon>
        <taxon>Ecdysozoa</taxon>
        <taxon>Nematoda</taxon>
        <taxon>Enoplea</taxon>
        <taxon>Dorylaimia</taxon>
        <taxon>Trichinellida</taxon>
        <taxon>Trichinellidae</taxon>
        <taxon>Trichinella</taxon>
    </lineage>
</organism>
<evidence type="ECO:0000313" key="4">
    <source>
        <dbReference type="Proteomes" id="UP000054843"/>
    </source>
</evidence>
<evidence type="ECO:0000313" key="3">
    <source>
        <dbReference type="EMBL" id="KRZ65788.1"/>
    </source>
</evidence>
<feature type="chain" id="PRO_5007438731" description="Secreted protein" evidence="1">
    <location>
        <begin position="18"/>
        <end position="124"/>
    </location>
</feature>
<dbReference type="EMBL" id="JYDO01000296">
    <property type="protein sequence ID" value="KRZ65788.1"/>
    <property type="molecule type" value="Genomic_DNA"/>
</dbReference>
<dbReference type="AlphaFoldDB" id="A0A0V1M1B8"/>
<evidence type="ECO:0000256" key="1">
    <source>
        <dbReference type="SAM" id="SignalP"/>
    </source>
</evidence>
<feature type="signal peptide" evidence="1">
    <location>
        <begin position="1"/>
        <end position="17"/>
    </location>
</feature>
<accession>A0A0V1M1B8</accession>
<keyword evidence="4" id="KW-1185">Reference proteome</keyword>
<evidence type="ECO:0008006" key="5">
    <source>
        <dbReference type="Google" id="ProtNLM"/>
    </source>
</evidence>
<sequence>MASSLTLLLLLANNVFYEWYLRFDEQECAKIRQFLLQTRPRPWDIGSRKCLRVVFKVAGGCALGPVRMLRRDGTERWNFPDAIRCVITKLRQQQRSVHWTPPLFRSQERPVTGQQLVQCVYTTH</sequence>
<protein>
    <recommendedName>
        <fullName evidence="5">Secreted protein</fullName>
    </recommendedName>
</protein>